<dbReference type="EMBL" id="BAAFSV010000005">
    <property type="protein sequence ID" value="GAB1318467.1"/>
    <property type="molecule type" value="Genomic_DNA"/>
</dbReference>
<dbReference type="RefSeq" id="XP_070920198.1">
    <property type="nucleotide sequence ID" value="XM_071064097.1"/>
</dbReference>
<accession>A0ABQ0GL38</accession>
<name>A0ABQ0GL38_9PEZI</name>
<gene>
    <name evidence="5" type="ORF">MFIFM68171_08677</name>
</gene>
<evidence type="ECO:0000313" key="5">
    <source>
        <dbReference type="EMBL" id="GAB1318467.1"/>
    </source>
</evidence>
<protein>
    <recommendedName>
        <fullName evidence="3">Carboxylic ester hydrolase</fullName>
        <ecNumber evidence="3">3.1.1.-</ecNumber>
    </recommendedName>
</protein>
<dbReference type="GO" id="GO:0016787">
    <property type="term" value="F:hydrolase activity"/>
    <property type="evidence" value="ECO:0007669"/>
    <property type="project" value="UniProtKB-KW"/>
</dbReference>
<feature type="domain" description="Carboxylesterase type B" evidence="4">
    <location>
        <begin position="47"/>
        <end position="527"/>
    </location>
</feature>
<comment type="similarity">
    <text evidence="1 3">Belongs to the type-B carboxylesterase/lipase family.</text>
</comment>
<dbReference type="InterPro" id="IPR019826">
    <property type="entry name" value="Carboxylesterase_B_AS"/>
</dbReference>
<dbReference type="InterPro" id="IPR019819">
    <property type="entry name" value="Carboxylesterase_B_CS"/>
</dbReference>
<dbReference type="PROSITE" id="PS00941">
    <property type="entry name" value="CARBOXYLESTERASE_B_2"/>
    <property type="match status" value="1"/>
</dbReference>
<dbReference type="EC" id="3.1.1.-" evidence="3"/>
<comment type="caution">
    <text evidence="5">The sequence shown here is derived from an EMBL/GenBank/DDBJ whole genome shotgun (WGS) entry which is preliminary data.</text>
</comment>
<evidence type="ECO:0000313" key="6">
    <source>
        <dbReference type="Proteomes" id="UP001628179"/>
    </source>
</evidence>
<proteinExistence type="inferred from homology"/>
<dbReference type="Pfam" id="PF00135">
    <property type="entry name" value="COesterase"/>
    <property type="match status" value="1"/>
</dbReference>
<dbReference type="Gene3D" id="3.40.50.1820">
    <property type="entry name" value="alpha/beta hydrolase"/>
    <property type="match status" value="1"/>
</dbReference>
<keyword evidence="2 3" id="KW-0378">Hydrolase</keyword>
<dbReference type="SUPFAM" id="SSF53474">
    <property type="entry name" value="alpha/beta-Hydrolases"/>
    <property type="match status" value="1"/>
</dbReference>
<dbReference type="Proteomes" id="UP001628179">
    <property type="component" value="Unassembled WGS sequence"/>
</dbReference>
<dbReference type="InterPro" id="IPR050309">
    <property type="entry name" value="Type-B_Carboxylest/Lipase"/>
</dbReference>
<dbReference type="InterPro" id="IPR002018">
    <property type="entry name" value="CarbesteraseB"/>
</dbReference>
<reference evidence="5 6" key="1">
    <citation type="submission" date="2024-09" db="EMBL/GenBank/DDBJ databases">
        <title>Itraconazole resistance in Madurella fahalii resulting from another homologue of gene encoding cytochrome P450 14-alpha sterol demethylase (CYP51).</title>
        <authorList>
            <person name="Yoshioka I."/>
            <person name="Fahal A.H."/>
            <person name="Kaneko S."/>
            <person name="Yaguchi T."/>
        </authorList>
    </citation>
    <scope>NUCLEOTIDE SEQUENCE [LARGE SCALE GENOMIC DNA]</scope>
    <source>
        <strain evidence="5 6">IFM 68171</strain>
    </source>
</reference>
<dbReference type="GeneID" id="98179420"/>
<dbReference type="PROSITE" id="PS00122">
    <property type="entry name" value="CARBOXYLESTERASE_B_1"/>
    <property type="match status" value="1"/>
</dbReference>
<dbReference type="InterPro" id="IPR029058">
    <property type="entry name" value="AB_hydrolase_fold"/>
</dbReference>
<keyword evidence="6" id="KW-1185">Reference proteome</keyword>
<organism evidence="5 6">
    <name type="scientific">Madurella fahalii</name>
    <dbReference type="NCBI Taxonomy" id="1157608"/>
    <lineage>
        <taxon>Eukaryota</taxon>
        <taxon>Fungi</taxon>
        <taxon>Dikarya</taxon>
        <taxon>Ascomycota</taxon>
        <taxon>Pezizomycotina</taxon>
        <taxon>Sordariomycetes</taxon>
        <taxon>Sordariomycetidae</taxon>
        <taxon>Sordariales</taxon>
        <taxon>Sordariales incertae sedis</taxon>
        <taxon>Madurella</taxon>
    </lineage>
</organism>
<evidence type="ECO:0000256" key="1">
    <source>
        <dbReference type="ARBA" id="ARBA00005964"/>
    </source>
</evidence>
<evidence type="ECO:0000259" key="4">
    <source>
        <dbReference type="Pfam" id="PF00135"/>
    </source>
</evidence>
<evidence type="ECO:0000256" key="2">
    <source>
        <dbReference type="ARBA" id="ARBA00022801"/>
    </source>
</evidence>
<sequence>MIKTKNQFVAVYQLAVILAAGRLVSGFIQEQFVPPDLKGVSGGAAAPIVDLGYSQYQGSYDPTFDTNVYRGIRFAAPPKRWQLPEAPEVNRTSVIQAVSDPPRCPQSLPGPTPAVVNFNESILGNEDCLFLNVFSPANATKLPVVVWIHGGGYGAGWASSFDFSYIGRAVGNGIVSVTIQYRLGAFGFLSSAEVADQGVVNAGLHDMRFALQWVQKYISRFGGDPDQVTISGESAGGGSVMLMAMANGGTEGTSLFRRGIASSPYFPTQPNFDDALPTDYYLQFARRAECLGSNETVIPSDGSVFRCLQNADTIVLQNASAYTSYAAKFGQWAFIPVSDGTLIREQPNRQLLSGKVNGERILTGSNANEGTFFVPQNITTQSHFESFLALNYPSVAASNITSLLSRYSIPLNFTSPKFDSDGLHPPYATHVSAFAVGWQQAANNLYAEATFVCPSFWLGDAYVPDSAALADRAGWRYQFSIPNAFHGADLGPLQTDPKGAATNVDGTFRRGFQEVWGRFIVTGDPTLTMGGGNGTGLLAAAENGTWRRWGEIVGKRGSGTLNSREYGMLNLNVTSEGRTDWKVVDGLNWEGGRRERCALWARIGVM</sequence>
<evidence type="ECO:0000256" key="3">
    <source>
        <dbReference type="RuleBase" id="RU361235"/>
    </source>
</evidence>
<dbReference type="PANTHER" id="PTHR11559">
    <property type="entry name" value="CARBOXYLESTERASE"/>
    <property type="match status" value="1"/>
</dbReference>